<evidence type="ECO:0000256" key="1">
    <source>
        <dbReference type="SAM" id="Phobius"/>
    </source>
</evidence>
<protein>
    <submittedName>
        <fullName evidence="2">Uncharacterized protein</fullName>
    </submittedName>
</protein>
<organism evidence="2 3">
    <name type="scientific">Candidatus Sungbacteria bacterium RIFCSPHIGHO2_02_FULL_52_23</name>
    <dbReference type="NCBI Taxonomy" id="1802274"/>
    <lineage>
        <taxon>Bacteria</taxon>
        <taxon>Candidatus Sungiibacteriota</taxon>
    </lineage>
</organism>
<feature type="transmembrane region" description="Helical" evidence="1">
    <location>
        <begin position="44"/>
        <end position="64"/>
    </location>
</feature>
<name>A0A1G2KYH4_9BACT</name>
<keyword evidence="1" id="KW-0812">Transmembrane</keyword>
<dbReference type="EMBL" id="MHQM01000004">
    <property type="protein sequence ID" value="OHA04264.1"/>
    <property type="molecule type" value="Genomic_DNA"/>
</dbReference>
<dbReference type="Proteomes" id="UP000178510">
    <property type="component" value="Unassembled WGS sequence"/>
</dbReference>
<accession>A0A1G2KYH4</accession>
<feature type="transmembrane region" description="Helical" evidence="1">
    <location>
        <begin position="17"/>
        <end position="37"/>
    </location>
</feature>
<feature type="transmembrane region" description="Helical" evidence="1">
    <location>
        <begin position="70"/>
        <end position="96"/>
    </location>
</feature>
<proteinExistence type="predicted"/>
<keyword evidence="1" id="KW-0472">Membrane</keyword>
<reference evidence="2 3" key="1">
    <citation type="journal article" date="2016" name="Nat. Commun.">
        <title>Thousands of microbial genomes shed light on interconnected biogeochemical processes in an aquifer system.</title>
        <authorList>
            <person name="Anantharaman K."/>
            <person name="Brown C.T."/>
            <person name="Hug L.A."/>
            <person name="Sharon I."/>
            <person name="Castelle C.J."/>
            <person name="Probst A.J."/>
            <person name="Thomas B.C."/>
            <person name="Singh A."/>
            <person name="Wilkins M.J."/>
            <person name="Karaoz U."/>
            <person name="Brodie E.L."/>
            <person name="Williams K.H."/>
            <person name="Hubbard S.S."/>
            <person name="Banfield J.F."/>
        </authorList>
    </citation>
    <scope>NUCLEOTIDE SEQUENCE [LARGE SCALE GENOMIC DNA]</scope>
</reference>
<dbReference type="STRING" id="1802274.A3J58_00955"/>
<evidence type="ECO:0000313" key="2">
    <source>
        <dbReference type="EMBL" id="OHA04264.1"/>
    </source>
</evidence>
<gene>
    <name evidence="2" type="ORF">A3J58_00955</name>
</gene>
<comment type="caution">
    <text evidence="2">The sequence shown here is derived from an EMBL/GenBank/DDBJ whole genome shotgun (WGS) entry which is preliminary data.</text>
</comment>
<keyword evidence="1" id="KW-1133">Transmembrane helix</keyword>
<sequence>MSQHIRHEAEKETFVDMVFGIAAGVVVVFLSILLILVHTERLILGLPIGLPFLLIGVYVLPPLADTPEDFFWVASLAIPIGGFGGLLCMLGLWDMIARFLHWRKIRSDGENHCP</sequence>
<evidence type="ECO:0000313" key="3">
    <source>
        <dbReference type="Proteomes" id="UP000178510"/>
    </source>
</evidence>
<dbReference type="AlphaFoldDB" id="A0A1G2KYH4"/>